<feature type="signal peptide" evidence="8">
    <location>
        <begin position="1"/>
        <end position="42"/>
    </location>
</feature>
<evidence type="ECO:0000256" key="4">
    <source>
        <dbReference type="ARBA" id="ARBA00022692"/>
    </source>
</evidence>
<protein>
    <submittedName>
        <fullName evidence="10">TonB-linked outer membrane protein, SusC/RagA family</fullName>
    </submittedName>
</protein>
<dbReference type="Gene3D" id="2.170.130.10">
    <property type="entry name" value="TonB-dependent receptor, plug domain"/>
    <property type="match status" value="1"/>
</dbReference>
<dbReference type="InterPro" id="IPR023996">
    <property type="entry name" value="TonB-dep_OMP_SusC/RagA"/>
</dbReference>
<organism evidence="10 11">
    <name type="scientific">Chitinophaga filiformis</name>
    <name type="common">Myxococcus filiformis</name>
    <name type="synonym">Flexibacter filiformis</name>
    <dbReference type="NCBI Taxonomy" id="104663"/>
    <lineage>
        <taxon>Bacteria</taxon>
        <taxon>Pseudomonadati</taxon>
        <taxon>Bacteroidota</taxon>
        <taxon>Chitinophagia</taxon>
        <taxon>Chitinophagales</taxon>
        <taxon>Chitinophagaceae</taxon>
        <taxon>Chitinophaga</taxon>
    </lineage>
</organism>
<dbReference type="Pfam" id="PF13715">
    <property type="entry name" value="CarbopepD_reg_2"/>
    <property type="match status" value="1"/>
</dbReference>
<evidence type="ECO:0000313" key="10">
    <source>
        <dbReference type="EMBL" id="SDF61671.1"/>
    </source>
</evidence>
<evidence type="ECO:0000259" key="9">
    <source>
        <dbReference type="SMART" id="SM00965"/>
    </source>
</evidence>
<dbReference type="SUPFAM" id="SSF56935">
    <property type="entry name" value="Porins"/>
    <property type="match status" value="1"/>
</dbReference>
<comment type="subcellular location">
    <subcellularLocation>
        <location evidence="1 7">Cell outer membrane</location>
        <topology evidence="1 7">Multi-pass membrane protein</topology>
    </subcellularLocation>
</comment>
<dbReference type="AlphaFoldDB" id="A0A1G7MIY3"/>
<dbReference type="InterPro" id="IPR039426">
    <property type="entry name" value="TonB-dep_rcpt-like"/>
</dbReference>
<feature type="chain" id="PRO_5011769828" evidence="8">
    <location>
        <begin position="43"/>
        <end position="1169"/>
    </location>
</feature>
<evidence type="ECO:0000313" key="11">
    <source>
        <dbReference type="Proteomes" id="UP000199045"/>
    </source>
</evidence>
<dbReference type="InterPro" id="IPR011662">
    <property type="entry name" value="Secretin/TonB_short_N"/>
</dbReference>
<dbReference type="InterPro" id="IPR036942">
    <property type="entry name" value="Beta-barrel_TonB_sf"/>
</dbReference>
<evidence type="ECO:0000256" key="6">
    <source>
        <dbReference type="ARBA" id="ARBA00023237"/>
    </source>
</evidence>
<dbReference type="InterPro" id="IPR037066">
    <property type="entry name" value="Plug_dom_sf"/>
</dbReference>
<keyword evidence="3 7" id="KW-1134">Transmembrane beta strand</keyword>
<keyword evidence="5 7" id="KW-0472">Membrane</keyword>
<dbReference type="STRING" id="104663.SAMN04488121_102452"/>
<feature type="domain" description="Secretin/TonB short N-terminal" evidence="9">
    <location>
        <begin position="69"/>
        <end position="120"/>
    </location>
</feature>
<evidence type="ECO:0000256" key="7">
    <source>
        <dbReference type="PROSITE-ProRule" id="PRU01360"/>
    </source>
</evidence>
<evidence type="ECO:0000256" key="2">
    <source>
        <dbReference type="ARBA" id="ARBA00022448"/>
    </source>
</evidence>
<evidence type="ECO:0000256" key="1">
    <source>
        <dbReference type="ARBA" id="ARBA00004571"/>
    </source>
</evidence>
<dbReference type="InterPro" id="IPR023997">
    <property type="entry name" value="TonB-dep_OMP_SusC/RagA_CS"/>
</dbReference>
<keyword evidence="2 7" id="KW-0813">Transport</keyword>
<dbReference type="GO" id="GO:0009279">
    <property type="term" value="C:cell outer membrane"/>
    <property type="evidence" value="ECO:0007669"/>
    <property type="project" value="UniProtKB-SubCell"/>
</dbReference>
<evidence type="ECO:0000256" key="5">
    <source>
        <dbReference type="ARBA" id="ARBA00023136"/>
    </source>
</evidence>
<dbReference type="NCBIfam" id="TIGR04057">
    <property type="entry name" value="SusC_RagA_signa"/>
    <property type="match status" value="1"/>
</dbReference>
<dbReference type="Gene3D" id="2.60.40.1120">
    <property type="entry name" value="Carboxypeptidase-like, regulatory domain"/>
    <property type="match status" value="1"/>
</dbReference>
<reference evidence="10 11" key="1">
    <citation type="submission" date="2016-10" db="EMBL/GenBank/DDBJ databases">
        <authorList>
            <person name="de Groot N.N."/>
        </authorList>
    </citation>
    <scope>NUCLEOTIDE SEQUENCE [LARGE SCALE GENOMIC DNA]</scope>
    <source>
        <strain evidence="10 11">DSM 527</strain>
    </source>
</reference>
<evidence type="ECO:0000256" key="8">
    <source>
        <dbReference type="SAM" id="SignalP"/>
    </source>
</evidence>
<dbReference type="SUPFAM" id="SSF49464">
    <property type="entry name" value="Carboxypeptidase regulatory domain-like"/>
    <property type="match status" value="1"/>
</dbReference>
<dbReference type="RefSeq" id="WP_089830825.1">
    <property type="nucleotide sequence ID" value="NZ_FNBN01000002.1"/>
</dbReference>
<name>A0A1G7MIY3_CHIFI</name>
<gene>
    <name evidence="10" type="ORF">SAMN04488121_102452</name>
</gene>
<dbReference type="InterPro" id="IPR008969">
    <property type="entry name" value="CarboxyPept-like_regulatory"/>
</dbReference>
<comment type="similarity">
    <text evidence="7">Belongs to the TonB-dependent receptor family.</text>
</comment>
<dbReference type="PROSITE" id="PS52016">
    <property type="entry name" value="TONB_DEPENDENT_REC_3"/>
    <property type="match status" value="1"/>
</dbReference>
<sequence length="1169" mass="130725">MNSKVHTGIPFQLFQRNCSAGNRTFSCILVALLLTFCSTLSASAQKITIAAKAEPITNVLREIRKQAGYAFIYDTDVMSKAHPVTLNVNQKDITEVLPVLFKDQPLEYKMNGKVISVMAKKDRAKDKQHPIKGYVVDSLGKPIQNVSVHIKGTNQQTSTDKQGAFSFSDVAEGARLQFSLVGYGFSEAPATSNEMIVALHQRTETLAEVNINVSTGYQKIPKERATGSFALIDNRQLNRRVSTSIIERLEGITTGMLFNGNPVGGNGTRSNISIRGTSTIFANDKPLIVLDNFEYNGDINNINPNDIESITVLKDAAAASIWGARSGNGVIVITTKKGTLRTAPTFNANANVTIGEKPDLFYSRGLGPADYIELERFLFSKNYYDSSLSNAQMPALTPAVELMLLNRSGKLSNADLETQLDALKVHDVRNDMLKYIYQNNVNQQYALNLSGGTNQQRYFVSGGYDRNISNLKGDKYERITLNASNTYNFLKDRLSLTTSVIYTGTKNTADGNAYVYFSDKQILYPYARLADEQGNALPIPKLRTLFTDTVGKGRLLDWLYRPIDEIRLADNTSNQTNYLLNIDARYKILKGLSAEVKYQYGRTVILDRNLRSQETYFTRDLINSFSTINQATGAVTRRVPLGSILDLSNATATTNNIRFQADYVNNWANRHELNAIAGYEIRDYATDRNYNRFYGYNDEFATQTDVDYLTFFPTIYGTTTRRIPANRFLSAASNRNISYYANASYSYLQKYTLSASARKDESNLFGVNTNQKGVPLWSTGLKWDIKKEKFFEAPWMSQLQLRVTYGYNGNVDQSVTAYLTGSSLPDNGMGKPYTTITNPPNINLRWEKIRVMNLGIDFALLKERVSTSIEFYNKKGTDIMGDASLAPSAGLPTFRGNTANIKGNGWDITLNSLNTTGIVKWGTMLLFSNAKTSVSKYLKKITVVSDYVTGGIRNPIEGRPLFAVYSYRWAGLSNTGEPQGYLDGITSTAYSNIANSTNLDNMVYHGPANPTTFGSLMNTISWKQLSLSFNLIYKFGYYFKRPSLNSYALINGLFSLGDIEYTQRWQKPGDEKSTNVPALLYPTNQTRDDFYQNTEIVVEKGDHIRFQDLQLNYRIGKDVLRKLPVSSIEIYGYMNNVALLWKANKYGIDPDASGLPKPRSYAFGLKIGM</sequence>
<keyword evidence="4 7" id="KW-0812">Transmembrane</keyword>
<dbReference type="NCBIfam" id="TIGR04056">
    <property type="entry name" value="OMP_RagA_SusC"/>
    <property type="match status" value="1"/>
</dbReference>
<accession>A0A1G7MIY3</accession>
<dbReference type="Gene3D" id="2.40.170.20">
    <property type="entry name" value="TonB-dependent receptor, beta-barrel domain"/>
    <property type="match status" value="1"/>
</dbReference>
<dbReference type="EMBL" id="FNBN01000002">
    <property type="protein sequence ID" value="SDF61671.1"/>
    <property type="molecule type" value="Genomic_DNA"/>
</dbReference>
<dbReference type="Proteomes" id="UP000199045">
    <property type="component" value="Unassembled WGS sequence"/>
</dbReference>
<proteinExistence type="inferred from homology"/>
<dbReference type="Pfam" id="PF07660">
    <property type="entry name" value="STN"/>
    <property type="match status" value="1"/>
</dbReference>
<keyword evidence="8" id="KW-0732">Signal</keyword>
<dbReference type="SMART" id="SM00965">
    <property type="entry name" value="STN"/>
    <property type="match status" value="1"/>
</dbReference>
<keyword evidence="6 7" id="KW-0998">Cell outer membrane</keyword>
<dbReference type="OrthoDB" id="9768177at2"/>
<dbReference type="InterPro" id="IPR012910">
    <property type="entry name" value="Plug_dom"/>
</dbReference>
<evidence type="ECO:0000256" key="3">
    <source>
        <dbReference type="ARBA" id="ARBA00022452"/>
    </source>
</evidence>
<dbReference type="Pfam" id="PF07715">
    <property type="entry name" value="Plug"/>
    <property type="match status" value="1"/>
</dbReference>